<feature type="binding site" evidence="6">
    <location>
        <position position="233"/>
    </location>
    <ligand>
        <name>glycine</name>
        <dbReference type="ChEBI" id="CHEBI:57305"/>
    </ligand>
</feature>
<keyword evidence="4 6" id="KW-0408">Iron</keyword>
<feature type="binding site" evidence="6">
    <location>
        <begin position="152"/>
        <end position="154"/>
    </location>
    <ligand>
        <name>NAD(+)</name>
        <dbReference type="ChEBI" id="CHEBI:57540"/>
        <note>ligand shared between two adjacent protomers</note>
    </ligand>
</feature>
<dbReference type="GO" id="GO:0016763">
    <property type="term" value="F:pentosyltransferase activity"/>
    <property type="evidence" value="ECO:0007669"/>
    <property type="project" value="UniProtKB-UniRule"/>
</dbReference>
<evidence type="ECO:0000313" key="7">
    <source>
        <dbReference type="EMBL" id="HGE98855.1"/>
    </source>
</evidence>
<feature type="binding site" description="in other chain" evidence="6">
    <location>
        <position position="62"/>
    </location>
    <ligand>
        <name>NAD(+)</name>
        <dbReference type="ChEBI" id="CHEBI:57540"/>
        <note>ligand shared between two adjacent protomers</note>
    </ligand>
</feature>
<evidence type="ECO:0000256" key="4">
    <source>
        <dbReference type="ARBA" id="ARBA00023004"/>
    </source>
</evidence>
<keyword evidence="5 6" id="KW-0520">NAD</keyword>
<dbReference type="GO" id="GO:0005506">
    <property type="term" value="F:iron ion binding"/>
    <property type="evidence" value="ECO:0007669"/>
    <property type="project" value="UniProtKB-UniRule"/>
</dbReference>
<reference evidence="7" key="1">
    <citation type="journal article" date="2020" name="mSystems">
        <title>Genome- and Community-Level Interaction Insights into Carbon Utilization and Element Cycling Functions of Hydrothermarchaeota in Hydrothermal Sediment.</title>
        <authorList>
            <person name="Zhou Z."/>
            <person name="Liu Y."/>
            <person name="Xu W."/>
            <person name="Pan J."/>
            <person name="Luo Z.H."/>
            <person name="Li M."/>
        </authorList>
    </citation>
    <scope>NUCLEOTIDE SEQUENCE [LARGE SCALE GENOMIC DNA]</scope>
    <source>
        <strain evidence="7">SpSt-906</strain>
    </source>
</reference>
<dbReference type="InterPro" id="IPR022828">
    <property type="entry name" value="Thi4_prok"/>
</dbReference>
<dbReference type="PANTHER" id="PTHR43422">
    <property type="entry name" value="THIAMINE THIAZOLE SYNTHASE"/>
    <property type="match status" value="1"/>
</dbReference>
<dbReference type="Pfam" id="PF01946">
    <property type="entry name" value="Thi4"/>
    <property type="match status" value="1"/>
</dbReference>
<dbReference type="InterPro" id="IPR036188">
    <property type="entry name" value="FAD/NAD-bd_sf"/>
</dbReference>
<dbReference type="PRINTS" id="PR00420">
    <property type="entry name" value="RNGMNOXGNASE"/>
</dbReference>
<evidence type="ECO:0000256" key="1">
    <source>
        <dbReference type="ARBA" id="ARBA00022679"/>
    </source>
</evidence>
<feature type="binding site" description="in other chain" evidence="6">
    <location>
        <position position="169"/>
    </location>
    <ligand>
        <name>Fe cation</name>
        <dbReference type="ChEBI" id="CHEBI:24875"/>
        <note>ligand shared between two adjacent protomers</note>
    </ligand>
</feature>
<dbReference type="GO" id="GO:0009228">
    <property type="term" value="P:thiamine biosynthetic process"/>
    <property type="evidence" value="ECO:0007669"/>
    <property type="project" value="UniProtKB-KW"/>
</dbReference>
<feature type="binding site" description="in other chain" evidence="6">
    <location>
        <begin position="54"/>
        <end position="55"/>
    </location>
    <ligand>
        <name>NAD(+)</name>
        <dbReference type="ChEBI" id="CHEBI:57540"/>
        <note>ligand shared between two adjacent protomers</note>
    </ligand>
</feature>
<name>A0A7C3YTY9_UNCW3</name>
<dbReference type="EC" id="2.4.2.59" evidence="6"/>
<dbReference type="NCBIfam" id="TIGR00292">
    <property type="entry name" value="sulfide-dependent adenosine diphosphate thiazole synthase"/>
    <property type="match status" value="1"/>
</dbReference>
<keyword evidence="1 6" id="KW-0808">Transferase</keyword>
<comment type="similarity">
    <text evidence="6">Belongs to the THI4 family.</text>
</comment>
<dbReference type="AlphaFoldDB" id="A0A7C3YTY9"/>
<dbReference type="UniPathway" id="UPA00060"/>
<gene>
    <name evidence="6" type="primary">thi4</name>
    <name evidence="7" type="ORF">ENX07_02120</name>
</gene>
<dbReference type="HAMAP" id="MF_00304">
    <property type="entry name" value="Thi4"/>
    <property type="match status" value="1"/>
</dbReference>
<keyword evidence="3 6" id="KW-0784">Thiamine biosynthesis</keyword>
<accession>A0A7C3YTY9</accession>
<comment type="cofactor">
    <cofactor evidence="6">
        <name>Fe(2+)</name>
        <dbReference type="ChEBI" id="CHEBI:29033"/>
    </cofactor>
</comment>
<evidence type="ECO:0000256" key="5">
    <source>
        <dbReference type="ARBA" id="ARBA00023027"/>
    </source>
</evidence>
<feature type="binding site" description="in other chain" evidence="6">
    <location>
        <position position="223"/>
    </location>
    <ligand>
        <name>NAD(+)</name>
        <dbReference type="ChEBI" id="CHEBI:57540"/>
        <note>ligand shared between two adjacent protomers</note>
    </ligand>
</feature>
<comment type="caution">
    <text evidence="6">Lacks conserved residue(s) required for the propagation of feature annotation.</text>
</comment>
<evidence type="ECO:0000256" key="2">
    <source>
        <dbReference type="ARBA" id="ARBA00022723"/>
    </source>
</evidence>
<protein>
    <recommendedName>
        <fullName evidence="6">Thiamine thiazole synthase</fullName>
        <ecNumber evidence="6">2.4.2.59</ecNumber>
    </recommendedName>
</protein>
<dbReference type="PANTHER" id="PTHR43422:SF3">
    <property type="entry name" value="THIAMINE THIAZOLE SYNTHASE"/>
    <property type="match status" value="1"/>
</dbReference>
<dbReference type="GO" id="GO:0052837">
    <property type="term" value="P:thiazole biosynthetic process"/>
    <property type="evidence" value="ECO:0007669"/>
    <property type="project" value="UniProtKB-UniRule"/>
</dbReference>
<comment type="caution">
    <text evidence="7">The sequence shown here is derived from an EMBL/GenBank/DDBJ whole genome shotgun (WGS) entry which is preliminary data.</text>
</comment>
<comment type="function">
    <text evidence="6">Involved in the biosynthesis of the thiazole moiety of thiamine. Catalyzes the conversion of NAD and glycine to adenosine diphosphate 5-(2-hydroxyethyl)-4-methylthiazole-2-carboxylate (ADT), an adenylated thiazole intermediate, using free sulfide as a source of sulfur.</text>
</comment>
<comment type="catalytic activity">
    <reaction evidence="6">
        <text>hydrogen sulfide + glycine + NAD(+) = ADP-5-ethyl-4-methylthiazole-2-carboxylate + nicotinamide + 3 H2O + H(+)</text>
        <dbReference type="Rhea" id="RHEA:55704"/>
        <dbReference type="ChEBI" id="CHEBI:15377"/>
        <dbReference type="ChEBI" id="CHEBI:15378"/>
        <dbReference type="ChEBI" id="CHEBI:17154"/>
        <dbReference type="ChEBI" id="CHEBI:29919"/>
        <dbReference type="ChEBI" id="CHEBI:57305"/>
        <dbReference type="ChEBI" id="CHEBI:57540"/>
        <dbReference type="ChEBI" id="CHEBI:139151"/>
        <dbReference type="EC" id="2.4.2.59"/>
    </reaction>
</comment>
<feature type="binding site" evidence="6">
    <location>
        <position position="154"/>
    </location>
    <ligand>
        <name>Fe cation</name>
        <dbReference type="ChEBI" id="CHEBI:24875"/>
        <note>ligand shared between two adjacent protomers</note>
    </ligand>
</feature>
<evidence type="ECO:0000256" key="6">
    <source>
        <dbReference type="HAMAP-Rule" id="MF_00304"/>
    </source>
</evidence>
<feature type="binding site" description="in other chain" evidence="6">
    <location>
        <position position="35"/>
    </location>
    <ligand>
        <name>NAD(+)</name>
        <dbReference type="ChEBI" id="CHEBI:57540"/>
        <note>ligand shared between two adjacent protomers</note>
    </ligand>
</feature>
<evidence type="ECO:0000256" key="3">
    <source>
        <dbReference type="ARBA" id="ARBA00022977"/>
    </source>
</evidence>
<comment type="subunit">
    <text evidence="6">Homooctamer; tetramer of dimers.</text>
</comment>
<organism evidence="7">
    <name type="scientific">candidate division WOR-3 bacterium</name>
    <dbReference type="NCBI Taxonomy" id="2052148"/>
    <lineage>
        <taxon>Bacteria</taxon>
        <taxon>Bacteria division WOR-3</taxon>
    </lineage>
</organism>
<comment type="pathway">
    <text evidence="6">Cofactor biosynthesis; thiamine diphosphate biosynthesis.</text>
</comment>
<keyword evidence="2 6" id="KW-0479">Metal-binding</keyword>
<dbReference type="EMBL" id="DTMQ01000014">
    <property type="protein sequence ID" value="HGE98855.1"/>
    <property type="molecule type" value="Genomic_DNA"/>
</dbReference>
<dbReference type="GO" id="GO:0009229">
    <property type="term" value="P:thiamine diphosphate biosynthetic process"/>
    <property type="evidence" value="ECO:0007669"/>
    <property type="project" value="UniProtKB-UniRule"/>
</dbReference>
<dbReference type="InterPro" id="IPR002922">
    <property type="entry name" value="Thi4_fam"/>
</dbReference>
<dbReference type="SUPFAM" id="SSF51905">
    <property type="entry name" value="FAD/NAD(P)-binding domain"/>
    <property type="match status" value="1"/>
</dbReference>
<dbReference type="Gene3D" id="3.50.50.60">
    <property type="entry name" value="FAD/NAD(P)-binding domain"/>
    <property type="match status" value="1"/>
</dbReference>
<sequence>MLDEVKIARAIIETYFEKLKDALESEVIIVGAGPSGLTAGYYLGKSGIKTTVFERSLRPGGGMAGGGMMFNQIVIQKEAKEIFDELAITTEKYEEDYFTASALETLGTLLAQCLKTNTRVFNLIQGEDVLIRDEKVCGLVINWTSVEEAKLHVDPLTARSHFLIDATGHQAEIVRIVEKKVGKKLFTPTGGIIGEKPMWAEVGERTILENTREVYHNLFVCGMAANTVFGGPRMGPVFGGMFLSGRKVAEMIISRLKGEEPCGR</sequence>
<proteinExistence type="inferred from homology"/>